<keyword evidence="5" id="KW-1185">Reference proteome</keyword>
<feature type="domain" description="Fumarylacetoacetase-like C-terminal" evidence="3">
    <location>
        <begin position="68"/>
        <end position="275"/>
    </location>
</feature>
<accession>A0A1H9YKC1</accession>
<dbReference type="InterPro" id="IPR036663">
    <property type="entry name" value="Fumarylacetoacetase_C_sf"/>
</dbReference>
<dbReference type="Proteomes" id="UP000199361">
    <property type="component" value="Unassembled WGS sequence"/>
</dbReference>
<organism evidence="4 5">
    <name type="scientific">Nonomuraea wenchangensis</name>
    <dbReference type="NCBI Taxonomy" id="568860"/>
    <lineage>
        <taxon>Bacteria</taxon>
        <taxon>Bacillati</taxon>
        <taxon>Actinomycetota</taxon>
        <taxon>Actinomycetes</taxon>
        <taxon>Streptosporangiales</taxon>
        <taxon>Streptosporangiaceae</taxon>
        <taxon>Nonomuraea</taxon>
    </lineage>
</organism>
<proteinExistence type="predicted"/>
<dbReference type="PANTHER" id="PTHR11820:SF112">
    <property type="entry name" value="FUMARYLACETOACETATE HYDROLASE FAMILY PROTEIN (AFU_ORTHOLOGUE AFUA_1G02370)-RELATED"/>
    <property type="match status" value="1"/>
</dbReference>
<feature type="region of interest" description="Disordered" evidence="2">
    <location>
        <begin position="285"/>
        <end position="348"/>
    </location>
</feature>
<evidence type="ECO:0000259" key="3">
    <source>
        <dbReference type="Pfam" id="PF01557"/>
    </source>
</evidence>
<evidence type="ECO:0000313" key="4">
    <source>
        <dbReference type="EMBL" id="SES69406.1"/>
    </source>
</evidence>
<dbReference type="GO" id="GO:0046872">
    <property type="term" value="F:metal ion binding"/>
    <property type="evidence" value="ECO:0007669"/>
    <property type="project" value="UniProtKB-KW"/>
</dbReference>
<dbReference type="PANTHER" id="PTHR11820">
    <property type="entry name" value="ACYLPYRUVASE"/>
    <property type="match status" value="1"/>
</dbReference>
<reference evidence="4 5" key="1">
    <citation type="submission" date="2016-10" db="EMBL/GenBank/DDBJ databases">
        <authorList>
            <person name="de Groot N.N."/>
        </authorList>
    </citation>
    <scope>NUCLEOTIDE SEQUENCE [LARGE SCALE GENOMIC DNA]</scope>
    <source>
        <strain evidence="4 5">CGMCC 4.5598</strain>
    </source>
</reference>
<feature type="compositionally biased region" description="Polar residues" evidence="2">
    <location>
        <begin position="300"/>
        <end position="309"/>
    </location>
</feature>
<gene>
    <name evidence="4" type="ORF">SAMN05421811_10171</name>
</gene>
<evidence type="ECO:0000256" key="2">
    <source>
        <dbReference type="SAM" id="MobiDB-lite"/>
    </source>
</evidence>
<feature type="compositionally biased region" description="Basic residues" evidence="2">
    <location>
        <begin position="336"/>
        <end position="348"/>
    </location>
</feature>
<dbReference type="STRING" id="568860.SAMN05421811_10171"/>
<dbReference type="AlphaFoldDB" id="A0A1H9YKC1"/>
<evidence type="ECO:0000256" key="1">
    <source>
        <dbReference type="ARBA" id="ARBA00022723"/>
    </source>
</evidence>
<keyword evidence="1" id="KW-0479">Metal-binding</keyword>
<dbReference type="EMBL" id="FOHX01000001">
    <property type="protein sequence ID" value="SES69406.1"/>
    <property type="molecule type" value="Genomic_DNA"/>
</dbReference>
<dbReference type="InterPro" id="IPR011234">
    <property type="entry name" value="Fumarylacetoacetase-like_C"/>
</dbReference>
<dbReference type="Gene3D" id="3.90.850.10">
    <property type="entry name" value="Fumarylacetoacetase-like, C-terminal domain"/>
    <property type="match status" value="1"/>
</dbReference>
<protein>
    <submittedName>
        <fullName evidence="4">2-keto-4-pentenoate hydratase/2-oxohepta-3-ene-1,7-dioic acid hydratase (Catechol pathway)</fullName>
    </submittedName>
</protein>
<dbReference type="SUPFAM" id="SSF56529">
    <property type="entry name" value="FAH"/>
    <property type="match status" value="1"/>
</dbReference>
<dbReference type="GO" id="GO:0003824">
    <property type="term" value="F:catalytic activity"/>
    <property type="evidence" value="ECO:0007669"/>
    <property type="project" value="InterPro"/>
</dbReference>
<dbReference type="Pfam" id="PF01557">
    <property type="entry name" value="FAA_hydrolase"/>
    <property type="match status" value="1"/>
</dbReference>
<evidence type="ECO:0000313" key="5">
    <source>
        <dbReference type="Proteomes" id="UP000199361"/>
    </source>
</evidence>
<sequence>MRIVGIRRDGGPVEVAALSPDGTEVTVLAGLREFWAGASAWLSREPAGETVPASAVAFVPPVLPEARVICVGLNYLRHVAEGSYAGEGVPPHPTLFARWTRSLTVGGVPVPVPSGEDGLDWEGEVVAYVGAPLADAGPDEALAAVAGYSAFNDITSRRAQKLTSQWILGKNGDNSGPLGPLVPAAEVGDLRDGLRVRTRVNGEVVQDGSTDEMVYTVGDTLALISRTFTLRPGDLLATGTPSGVGYARTPPWLLRPGDEVEVEVERLGSVRNPIVANDARLKEVTAGARAPRPGRGLTYASPSSTTVGTVSEPPLTARTAAAPSGSRQMSTQYARRASRPSRRRSRRQ</sequence>
<name>A0A1H9YKC1_9ACTN</name>
<dbReference type="RefSeq" id="WP_245774522.1">
    <property type="nucleotide sequence ID" value="NZ_FOHX01000001.1"/>
</dbReference>